<feature type="domain" description="AN1-type" evidence="7">
    <location>
        <begin position="94"/>
        <end position="142"/>
    </location>
</feature>
<organism evidence="8 9">
    <name type="scientific">Gigaspora rosea</name>
    <dbReference type="NCBI Taxonomy" id="44941"/>
    <lineage>
        <taxon>Eukaryota</taxon>
        <taxon>Fungi</taxon>
        <taxon>Fungi incertae sedis</taxon>
        <taxon>Mucoromycota</taxon>
        <taxon>Glomeromycotina</taxon>
        <taxon>Glomeromycetes</taxon>
        <taxon>Diversisporales</taxon>
        <taxon>Gigasporaceae</taxon>
        <taxon>Gigaspora</taxon>
    </lineage>
</organism>
<feature type="region of interest" description="Disordered" evidence="6">
    <location>
        <begin position="137"/>
        <end position="175"/>
    </location>
</feature>
<dbReference type="InterPro" id="IPR057357">
    <property type="entry name" value="Znf-C2H2_ZFAND2A/B"/>
</dbReference>
<dbReference type="PANTHER" id="PTHR14677:SF40">
    <property type="entry name" value="CDC48-ASSOCIATED UBIQUITIN-LIKE_ZINC FINGER PROTEIN 1"/>
    <property type="match status" value="1"/>
</dbReference>
<keyword evidence="2" id="KW-0677">Repeat</keyword>
<reference evidence="8 9" key="1">
    <citation type="submission" date="2018-06" db="EMBL/GenBank/DDBJ databases">
        <title>Comparative genomics reveals the genomic features of Rhizophagus irregularis, R. cerebriforme, R. diaphanum and Gigaspora rosea, and their symbiotic lifestyle signature.</title>
        <authorList>
            <person name="Morin E."/>
            <person name="San Clemente H."/>
            <person name="Chen E.C.H."/>
            <person name="De La Providencia I."/>
            <person name="Hainaut M."/>
            <person name="Kuo A."/>
            <person name="Kohler A."/>
            <person name="Murat C."/>
            <person name="Tang N."/>
            <person name="Roy S."/>
            <person name="Loubradou J."/>
            <person name="Henrissat B."/>
            <person name="Grigoriev I.V."/>
            <person name="Corradi N."/>
            <person name="Roux C."/>
            <person name="Martin F.M."/>
        </authorList>
    </citation>
    <scope>NUCLEOTIDE SEQUENCE [LARGE SCALE GENOMIC DNA]</scope>
    <source>
        <strain evidence="8 9">DAOM 194757</strain>
    </source>
</reference>
<evidence type="ECO:0000259" key="7">
    <source>
        <dbReference type="PROSITE" id="PS51039"/>
    </source>
</evidence>
<dbReference type="Proteomes" id="UP000266673">
    <property type="component" value="Unassembled WGS sequence"/>
</dbReference>
<dbReference type="PROSITE" id="PS51039">
    <property type="entry name" value="ZF_AN1"/>
    <property type="match status" value="2"/>
</dbReference>
<evidence type="ECO:0000313" key="9">
    <source>
        <dbReference type="Proteomes" id="UP000266673"/>
    </source>
</evidence>
<proteinExistence type="predicted"/>
<dbReference type="AlphaFoldDB" id="A0A397VHK9"/>
<comment type="caution">
    <text evidence="8">The sequence shown here is derived from an EMBL/GenBank/DDBJ whole genome shotgun (WGS) entry which is preliminary data.</text>
</comment>
<evidence type="ECO:0000256" key="3">
    <source>
        <dbReference type="ARBA" id="ARBA00022771"/>
    </source>
</evidence>
<accession>A0A397VHK9</accession>
<keyword evidence="3 5" id="KW-0863">Zinc-finger</keyword>
<keyword evidence="1" id="KW-0479">Metal-binding</keyword>
<name>A0A397VHK9_9GLOM</name>
<gene>
    <name evidence="8" type="ORF">C2G38_1966298</name>
</gene>
<evidence type="ECO:0000256" key="6">
    <source>
        <dbReference type="SAM" id="MobiDB-lite"/>
    </source>
</evidence>
<dbReference type="PANTHER" id="PTHR14677">
    <property type="entry name" value="ARSENITE INDUCUBLE RNA ASSOCIATED PROTEIN AIP-1-RELATED"/>
    <property type="match status" value="1"/>
</dbReference>
<feature type="domain" description="AN1-type" evidence="7">
    <location>
        <begin position="4"/>
        <end position="52"/>
    </location>
</feature>
<dbReference type="SMART" id="SM00154">
    <property type="entry name" value="ZnF_AN1"/>
    <property type="match status" value="2"/>
</dbReference>
<evidence type="ECO:0000256" key="2">
    <source>
        <dbReference type="ARBA" id="ARBA00022737"/>
    </source>
</evidence>
<evidence type="ECO:0000256" key="5">
    <source>
        <dbReference type="PROSITE-ProRule" id="PRU00449"/>
    </source>
</evidence>
<dbReference type="GO" id="GO:0005737">
    <property type="term" value="C:cytoplasm"/>
    <property type="evidence" value="ECO:0007669"/>
    <property type="project" value="TreeGrafter"/>
</dbReference>
<dbReference type="InterPro" id="IPR035896">
    <property type="entry name" value="AN1-like_Znf"/>
</dbReference>
<evidence type="ECO:0000313" key="8">
    <source>
        <dbReference type="EMBL" id="RIB18796.1"/>
    </source>
</evidence>
<evidence type="ECO:0000256" key="4">
    <source>
        <dbReference type="ARBA" id="ARBA00022833"/>
    </source>
</evidence>
<dbReference type="InterPro" id="IPR000058">
    <property type="entry name" value="Znf_AN1"/>
</dbReference>
<dbReference type="STRING" id="44941.A0A397VHK9"/>
<dbReference type="EMBL" id="QKWP01000516">
    <property type="protein sequence ID" value="RIB18796.1"/>
    <property type="molecule type" value="Genomic_DNA"/>
</dbReference>
<feature type="compositionally biased region" description="Basic residues" evidence="6">
    <location>
        <begin position="158"/>
        <end position="175"/>
    </location>
</feature>
<dbReference type="Pfam" id="PF01428">
    <property type="entry name" value="zf-AN1"/>
    <property type="match status" value="2"/>
</dbReference>
<protein>
    <recommendedName>
        <fullName evidence="7">AN1-type domain-containing protein</fullName>
    </recommendedName>
</protein>
<dbReference type="SUPFAM" id="SSF118310">
    <property type="entry name" value="AN1-like Zinc finger"/>
    <property type="match status" value="2"/>
</dbReference>
<evidence type="ECO:0000256" key="1">
    <source>
        <dbReference type="ARBA" id="ARBA00022723"/>
    </source>
</evidence>
<keyword evidence="4" id="KW-0862">Zinc</keyword>
<dbReference type="GO" id="GO:0008270">
    <property type="term" value="F:zinc ion binding"/>
    <property type="evidence" value="ECO:0007669"/>
    <property type="project" value="UniProtKB-KW"/>
</dbReference>
<keyword evidence="9" id="KW-1185">Reference proteome</keyword>
<dbReference type="Pfam" id="PF25403">
    <property type="entry name" value="zf-C2H2_ZFAND2"/>
    <property type="match status" value="1"/>
</dbReference>
<dbReference type="OrthoDB" id="431929at2759"/>
<sequence>MELLDIGQHCANPDCKRLDYLPTKCHYCKKVYCFDHSKPSEHNCNDAPSGDGERVPTCPLCGTPVPIVRGEDPNLRMEQHIAKGCHPPPATVSSKPFNSCSFNRCKERVAIRLTCSGCGKNYCIKHRLEPDHMCDKSKKGNKIMPSASELVTNESKPKSKPKPTSKPTVKKPKKSIKAWFKKIFK</sequence>
<dbReference type="Gene3D" id="4.10.1110.10">
    <property type="entry name" value="AN1-like Zinc finger"/>
    <property type="match status" value="2"/>
</dbReference>